<accession>A0AAX3QHC8</accession>
<dbReference type="RefSeq" id="WP_075395845.1">
    <property type="nucleotide sequence ID" value="NZ_CP119630.1"/>
</dbReference>
<dbReference type="EMBL" id="CP119630">
    <property type="protein sequence ID" value="WES09645.1"/>
    <property type="molecule type" value="Genomic_DNA"/>
</dbReference>
<name>A0AAX3QHC8_9BACI</name>
<evidence type="ECO:0000313" key="2">
    <source>
        <dbReference type="Proteomes" id="UP001221092"/>
    </source>
</evidence>
<proteinExistence type="predicted"/>
<gene>
    <name evidence="1" type="ORF">P3K65_27415</name>
</gene>
<geneLocation type="plasmid" evidence="1 2">
    <name>p.BC006.1</name>
</geneLocation>
<dbReference type="AlphaFoldDB" id="A0AAX3QHC8"/>
<protein>
    <submittedName>
        <fullName evidence="1">Uncharacterized protein</fullName>
    </submittedName>
</protein>
<organism evidence="1 2">
    <name type="scientific">Bacillus paranthracis</name>
    <dbReference type="NCBI Taxonomy" id="2026186"/>
    <lineage>
        <taxon>Bacteria</taxon>
        <taxon>Bacillati</taxon>
        <taxon>Bacillota</taxon>
        <taxon>Bacilli</taxon>
        <taxon>Bacillales</taxon>
        <taxon>Bacillaceae</taxon>
        <taxon>Bacillus</taxon>
        <taxon>Bacillus cereus group</taxon>
    </lineage>
</organism>
<reference evidence="1" key="1">
    <citation type="submission" date="2023-03" db="EMBL/GenBank/DDBJ databases">
        <authorList>
            <person name="Liu Z."/>
        </authorList>
    </citation>
    <scope>NUCLEOTIDE SEQUENCE</scope>
    <source>
        <strain evidence="1">Bc006</strain>
        <plasmid evidence="1">p.BC006.1</plasmid>
    </source>
</reference>
<sequence>MIALVKEPLITESELTGLKHKLDNEKQMVLEIYKIAFENFLRRKFTSEFLINEIRKQMNNGFNYLPIKLVNCDIIDYRSSYNFRYMIGETFSNSFCWLFFNRIVIKRKFWKYRKVVKKIAEPFREDEIIQLSMEEIAEEVIYKSEFFQKIIKDLEKASIRVGGGIHSRPGEKVFILLLKWGEGNETNEE</sequence>
<dbReference type="Proteomes" id="UP001221092">
    <property type="component" value="Plasmid p.BC006.1"/>
</dbReference>
<keyword evidence="1" id="KW-0614">Plasmid</keyword>
<evidence type="ECO:0000313" key="1">
    <source>
        <dbReference type="EMBL" id="WES09645.1"/>
    </source>
</evidence>